<keyword evidence="5" id="KW-0479">Metal-binding</keyword>
<dbReference type="CDD" id="cd00143">
    <property type="entry name" value="PP2Cc"/>
    <property type="match status" value="1"/>
</dbReference>
<name>A0A267E1H2_9PLAT</name>
<evidence type="ECO:0000256" key="2">
    <source>
        <dbReference type="ARBA" id="ARBA00001946"/>
    </source>
</evidence>
<comment type="similarity">
    <text evidence="3 9">Belongs to the PP2C family.</text>
</comment>
<dbReference type="SMART" id="SM00332">
    <property type="entry name" value="PP2Cc"/>
    <property type="match status" value="1"/>
</dbReference>
<evidence type="ECO:0000256" key="4">
    <source>
        <dbReference type="ARBA" id="ARBA00013081"/>
    </source>
</evidence>
<evidence type="ECO:0000256" key="3">
    <source>
        <dbReference type="ARBA" id="ARBA00006702"/>
    </source>
</evidence>
<evidence type="ECO:0000256" key="7">
    <source>
        <dbReference type="ARBA" id="ARBA00022912"/>
    </source>
</evidence>
<comment type="cofactor">
    <cofactor evidence="2">
        <name>Mg(2+)</name>
        <dbReference type="ChEBI" id="CHEBI:18420"/>
    </cofactor>
</comment>
<keyword evidence="6 9" id="KW-0378">Hydrolase</keyword>
<dbReference type="InterPro" id="IPR036457">
    <property type="entry name" value="PPM-type-like_dom_sf"/>
</dbReference>
<evidence type="ECO:0000259" key="11">
    <source>
        <dbReference type="PROSITE" id="PS51746"/>
    </source>
</evidence>
<dbReference type="SUPFAM" id="SSF81606">
    <property type="entry name" value="PP2C-like"/>
    <property type="match status" value="1"/>
</dbReference>
<sequence>LGSQFAMGQTLSEPVTNKDTSLKRSPDLTVGTSNMQGWRVHMEDAHSSFLSLPGHLDTAYFAVFDGHGGSKVAKYAAANLHRKILAQPSFPADPSAAMERGFLALDEEMQNCKETRDELAGSTALAIILREGRVWCASAGDSRAVMSVCGLAVELSRDHKPSNETEKARIQAAGGWVDFNRVNGNLALSRALGDFVFKRNTKKSAEEQIVTAKPDVTVNDVTPDVEFIVLACDGIWDVLTNQEVVNFVRVRLAQEMDPDVVCEDLMMQCLAPDCHNSGLGCDNMTVMIIGFLHRKGSRHLFQACARPPKSRSVYLPM</sequence>
<evidence type="ECO:0000256" key="8">
    <source>
        <dbReference type="ARBA" id="ARBA00023211"/>
    </source>
</evidence>
<dbReference type="GO" id="GO:0046872">
    <property type="term" value="F:metal ion binding"/>
    <property type="evidence" value="ECO:0007669"/>
    <property type="project" value="UniProtKB-KW"/>
</dbReference>
<dbReference type="OrthoDB" id="10264738at2759"/>
<dbReference type="EMBL" id="NIVC01002017">
    <property type="protein sequence ID" value="PAA61584.1"/>
    <property type="molecule type" value="Genomic_DNA"/>
</dbReference>
<feature type="region of interest" description="Disordered" evidence="10">
    <location>
        <begin position="1"/>
        <end position="30"/>
    </location>
</feature>
<dbReference type="EMBL" id="NIVC01002866">
    <property type="protein sequence ID" value="PAA54727.1"/>
    <property type="molecule type" value="Genomic_DNA"/>
</dbReference>
<evidence type="ECO:0000256" key="1">
    <source>
        <dbReference type="ARBA" id="ARBA00001936"/>
    </source>
</evidence>
<dbReference type="InterPro" id="IPR015655">
    <property type="entry name" value="PP2C"/>
</dbReference>
<organism evidence="12 14">
    <name type="scientific">Macrostomum lignano</name>
    <dbReference type="NCBI Taxonomy" id="282301"/>
    <lineage>
        <taxon>Eukaryota</taxon>
        <taxon>Metazoa</taxon>
        <taxon>Spiralia</taxon>
        <taxon>Lophotrochozoa</taxon>
        <taxon>Platyhelminthes</taxon>
        <taxon>Rhabditophora</taxon>
        <taxon>Macrostomorpha</taxon>
        <taxon>Macrostomida</taxon>
        <taxon>Macrostomidae</taxon>
        <taxon>Macrostomum</taxon>
    </lineage>
</organism>
<evidence type="ECO:0000313" key="14">
    <source>
        <dbReference type="Proteomes" id="UP000215902"/>
    </source>
</evidence>
<evidence type="ECO:0000256" key="10">
    <source>
        <dbReference type="SAM" id="MobiDB-lite"/>
    </source>
</evidence>
<feature type="compositionally biased region" description="Polar residues" evidence="10">
    <location>
        <begin position="1"/>
        <end position="19"/>
    </location>
</feature>
<evidence type="ECO:0000256" key="9">
    <source>
        <dbReference type="RuleBase" id="RU003465"/>
    </source>
</evidence>
<feature type="domain" description="PPM-type phosphatase" evidence="11">
    <location>
        <begin position="29"/>
        <end position="291"/>
    </location>
</feature>
<dbReference type="Proteomes" id="UP000215902">
    <property type="component" value="Unassembled WGS sequence"/>
</dbReference>
<gene>
    <name evidence="13" type="ORF">BOX15_Mlig004186g2</name>
    <name evidence="12" type="ORF">BOX15_Mlig032573g2</name>
</gene>
<accession>A0A267E1H2</accession>
<comment type="caution">
    <text evidence="12">The sequence shown here is derived from an EMBL/GenBank/DDBJ whole genome shotgun (WGS) entry which is preliminary data.</text>
</comment>
<evidence type="ECO:0000313" key="12">
    <source>
        <dbReference type="EMBL" id="PAA54727.1"/>
    </source>
</evidence>
<keyword evidence="14" id="KW-1185">Reference proteome</keyword>
<dbReference type="Pfam" id="PF00481">
    <property type="entry name" value="PP2C"/>
    <property type="match status" value="1"/>
</dbReference>
<dbReference type="PANTHER" id="PTHR13832:SF565">
    <property type="entry name" value="AT28366P-RELATED"/>
    <property type="match status" value="1"/>
</dbReference>
<reference evidence="12 14" key="1">
    <citation type="submission" date="2017-06" db="EMBL/GenBank/DDBJ databases">
        <title>A platform for efficient transgenesis in Macrostomum lignano, a flatworm model organism for stem cell research.</title>
        <authorList>
            <person name="Berezikov E."/>
        </authorList>
    </citation>
    <scope>NUCLEOTIDE SEQUENCE [LARGE SCALE GENOMIC DNA]</scope>
    <source>
        <strain evidence="12">DV1</strain>
        <tissue evidence="12">Whole organism</tissue>
    </source>
</reference>
<evidence type="ECO:0000313" key="13">
    <source>
        <dbReference type="EMBL" id="PAA61584.1"/>
    </source>
</evidence>
<comment type="cofactor">
    <cofactor evidence="1">
        <name>Mn(2+)</name>
        <dbReference type="ChEBI" id="CHEBI:29035"/>
    </cofactor>
</comment>
<dbReference type="AlphaFoldDB" id="A0A267E1H2"/>
<evidence type="ECO:0000256" key="5">
    <source>
        <dbReference type="ARBA" id="ARBA00022723"/>
    </source>
</evidence>
<dbReference type="InterPro" id="IPR001932">
    <property type="entry name" value="PPM-type_phosphatase-like_dom"/>
</dbReference>
<keyword evidence="7 9" id="KW-0904">Protein phosphatase</keyword>
<feature type="non-terminal residue" evidence="12">
    <location>
        <position position="1"/>
    </location>
</feature>
<proteinExistence type="inferred from homology"/>
<dbReference type="Gene3D" id="3.60.40.10">
    <property type="entry name" value="PPM-type phosphatase domain"/>
    <property type="match status" value="1"/>
</dbReference>
<dbReference type="EC" id="3.1.3.16" evidence="4"/>
<protein>
    <recommendedName>
        <fullName evidence="4">protein-serine/threonine phosphatase</fullName>
        <ecNumber evidence="4">3.1.3.16</ecNumber>
    </recommendedName>
</protein>
<dbReference type="FunFam" id="3.60.40.10:FF:000016">
    <property type="entry name" value="Protein phosphatase 2C"/>
    <property type="match status" value="1"/>
</dbReference>
<dbReference type="InterPro" id="IPR000222">
    <property type="entry name" value="PP2C_BS"/>
</dbReference>
<evidence type="ECO:0000256" key="6">
    <source>
        <dbReference type="ARBA" id="ARBA00022801"/>
    </source>
</evidence>
<dbReference type="GO" id="GO:0004722">
    <property type="term" value="F:protein serine/threonine phosphatase activity"/>
    <property type="evidence" value="ECO:0007669"/>
    <property type="project" value="UniProtKB-EC"/>
</dbReference>
<dbReference type="PANTHER" id="PTHR13832">
    <property type="entry name" value="PROTEIN PHOSPHATASE 2C"/>
    <property type="match status" value="1"/>
</dbReference>
<keyword evidence="8" id="KW-0464">Manganese</keyword>
<dbReference type="PROSITE" id="PS01032">
    <property type="entry name" value="PPM_1"/>
    <property type="match status" value="1"/>
</dbReference>
<dbReference type="PROSITE" id="PS51746">
    <property type="entry name" value="PPM_2"/>
    <property type="match status" value="1"/>
</dbReference>
<dbReference type="STRING" id="282301.A0A267E1H2"/>